<dbReference type="EMBL" id="JTDW01000011">
    <property type="protein sequence ID" value="KJD34846.1"/>
    <property type="molecule type" value="Genomic_DNA"/>
</dbReference>
<keyword evidence="2" id="KW-1185">Reference proteome</keyword>
<proteinExistence type="predicted"/>
<organism evidence="1 2">
    <name type="scientific">Neotamlana sedimentorum</name>
    <dbReference type="NCBI Taxonomy" id="1435349"/>
    <lineage>
        <taxon>Bacteria</taxon>
        <taxon>Pseudomonadati</taxon>
        <taxon>Bacteroidota</taxon>
        <taxon>Flavobacteriia</taxon>
        <taxon>Flavobacteriales</taxon>
        <taxon>Flavobacteriaceae</taxon>
        <taxon>Neotamlana</taxon>
    </lineage>
</organism>
<sequence length="137" mass="16142">MKFEDSSIYKELNPEKLVLPFGEFYLTDKFIVAEIYDGEHVDWSKIELLLTKIESFYKKNTKLAYISHRINDYSVNPQIWSHWENTFDFIVASAIVIYKSTTLMNASIEKVFANKSLKRCRSLEEGINWVNNLKEFA</sequence>
<dbReference type="AlphaFoldDB" id="A0A0D7W6V5"/>
<comment type="caution">
    <text evidence="1">The sequence shown here is derived from an EMBL/GenBank/DDBJ whole genome shotgun (WGS) entry which is preliminary data.</text>
</comment>
<reference evidence="1 2" key="1">
    <citation type="submission" date="2014-11" db="EMBL/GenBank/DDBJ databases">
        <title>Tamlana sedimentorum sp. nov., isolated from shallow sand sediments of the Sea of Japan.</title>
        <authorList>
            <person name="Romanenko L.A."/>
        </authorList>
    </citation>
    <scope>NUCLEOTIDE SEQUENCE [LARGE SCALE GENOMIC DNA]</scope>
    <source>
        <strain evidence="1 2">JCM 19808</strain>
    </source>
</reference>
<gene>
    <name evidence="1" type="ORF">PW52_13105</name>
</gene>
<dbReference type="Proteomes" id="UP000032578">
    <property type="component" value="Unassembled WGS sequence"/>
</dbReference>
<evidence type="ECO:0000313" key="2">
    <source>
        <dbReference type="Proteomes" id="UP000032578"/>
    </source>
</evidence>
<evidence type="ECO:0000313" key="1">
    <source>
        <dbReference type="EMBL" id="KJD34846.1"/>
    </source>
</evidence>
<name>A0A0D7W6V5_9FLAO</name>
<dbReference type="PATRIC" id="fig|1435349.4.peg.643"/>
<dbReference type="RefSeq" id="WP_044633422.1">
    <property type="nucleotide sequence ID" value="NZ_JTDW01000011.1"/>
</dbReference>
<evidence type="ECO:0008006" key="3">
    <source>
        <dbReference type="Google" id="ProtNLM"/>
    </source>
</evidence>
<dbReference type="OrthoDB" id="1144611at2"/>
<dbReference type="STRING" id="1435349.PW52_13105"/>
<protein>
    <recommendedName>
        <fullName evidence="3">STAS/SEC14 domain-containing protein</fullName>
    </recommendedName>
</protein>
<accession>A0A0D7W6V5</accession>